<comment type="caution">
    <text evidence="1">The sequence shown here is derived from an EMBL/GenBank/DDBJ whole genome shotgun (WGS) entry which is preliminary data.</text>
</comment>
<name>X1AXJ7_9ZZZZ</name>
<sequence>MEERLIRVEKIKKTIELVHKITEHADSKVKPIRDKMGQIVINKMDRPDGWRDICDLSGAIGHYQDALSLLFSAY</sequence>
<feature type="non-terminal residue" evidence="1">
    <location>
        <position position="74"/>
    </location>
</feature>
<accession>X1AXJ7</accession>
<organism evidence="1">
    <name type="scientific">marine sediment metagenome</name>
    <dbReference type="NCBI Taxonomy" id="412755"/>
    <lineage>
        <taxon>unclassified sequences</taxon>
        <taxon>metagenomes</taxon>
        <taxon>ecological metagenomes</taxon>
    </lineage>
</organism>
<evidence type="ECO:0000313" key="1">
    <source>
        <dbReference type="EMBL" id="GAG87460.1"/>
    </source>
</evidence>
<reference evidence="1" key="1">
    <citation type="journal article" date="2014" name="Front. Microbiol.">
        <title>High frequency of phylogenetically diverse reductive dehalogenase-homologous genes in deep subseafloor sedimentary metagenomes.</title>
        <authorList>
            <person name="Kawai M."/>
            <person name="Futagami T."/>
            <person name="Toyoda A."/>
            <person name="Takaki Y."/>
            <person name="Nishi S."/>
            <person name="Hori S."/>
            <person name="Arai W."/>
            <person name="Tsubouchi T."/>
            <person name="Morono Y."/>
            <person name="Uchiyama I."/>
            <person name="Ito T."/>
            <person name="Fujiyama A."/>
            <person name="Inagaki F."/>
            <person name="Takami H."/>
        </authorList>
    </citation>
    <scope>NUCLEOTIDE SEQUENCE</scope>
    <source>
        <strain evidence="1">Expedition CK06-06</strain>
    </source>
</reference>
<gene>
    <name evidence="1" type="ORF">S01H4_30372</name>
</gene>
<protein>
    <submittedName>
        <fullName evidence="1">Uncharacterized protein</fullName>
    </submittedName>
</protein>
<dbReference type="EMBL" id="BART01015671">
    <property type="protein sequence ID" value="GAG87460.1"/>
    <property type="molecule type" value="Genomic_DNA"/>
</dbReference>
<proteinExistence type="predicted"/>
<dbReference type="AlphaFoldDB" id="X1AXJ7"/>